<evidence type="ECO:0000256" key="5">
    <source>
        <dbReference type="ARBA" id="ARBA00022737"/>
    </source>
</evidence>
<evidence type="ECO:0000256" key="4">
    <source>
        <dbReference type="ARBA" id="ARBA00022692"/>
    </source>
</evidence>
<name>A0AAW1UTA5_9CUCU</name>
<feature type="transmembrane region" description="Helical" evidence="13">
    <location>
        <begin position="428"/>
        <end position="450"/>
    </location>
</feature>
<dbReference type="InterPro" id="IPR027417">
    <property type="entry name" value="P-loop_NTPase"/>
</dbReference>
<feature type="domain" description="ABC transmembrane type-1" evidence="15">
    <location>
        <begin position="968"/>
        <end position="1089"/>
    </location>
</feature>
<dbReference type="FunFam" id="1.20.1560.10:FF:000041">
    <property type="entry name" value="Multidrug-Resistance like protein 1, isoform C"/>
    <property type="match status" value="1"/>
</dbReference>
<dbReference type="InterPro" id="IPR003593">
    <property type="entry name" value="AAA+_ATPase"/>
</dbReference>
<comment type="caution">
    <text evidence="16">The sequence shown here is derived from an EMBL/GenBank/DDBJ whole genome shotgun (WGS) entry which is preliminary data.</text>
</comment>
<dbReference type="Gene3D" id="3.40.50.300">
    <property type="entry name" value="P-loop containing nucleotide triphosphate hydrolases"/>
    <property type="match status" value="1"/>
</dbReference>
<protein>
    <recommendedName>
        <fullName evidence="10">ABC-type glutathione-S-conjugate transporter</fullName>
        <ecNumber evidence="10">7.6.2.3</ecNumber>
    </recommendedName>
</protein>
<keyword evidence="5" id="KW-0677">Repeat</keyword>
<evidence type="ECO:0000256" key="11">
    <source>
        <dbReference type="ARBA" id="ARBA00047523"/>
    </source>
</evidence>
<evidence type="ECO:0000256" key="8">
    <source>
        <dbReference type="ARBA" id="ARBA00022989"/>
    </source>
</evidence>
<keyword evidence="9 13" id="KW-0472">Membrane</keyword>
<keyword evidence="6" id="KW-0547">Nucleotide-binding</keyword>
<comment type="subcellular location">
    <subcellularLocation>
        <location evidence="1">Vacuole membrane</location>
        <topology evidence="1">Multi-pass membrane protein</topology>
    </subcellularLocation>
</comment>
<evidence type="ECO:0000259" key="15">
    <source>
        <dbReference type="PROSITE" id="PS50929"/>
    </source>
</evidence>
<dbReference type="GO" id="GO:0016887">
    <property type="term" value="F:ATP hydrolysis activity"/>
    <property type="evidence" value="ECO:0007669"/>
    <property type="project" value="InterPro"/>
</dbReference>
<dbReference type="PANTHER" id="PTHR24223:SF443">
    <property type="entry name" value="MULTIDRUG-RESISTANCE LIKE PROTEIN 1, ISOFORM I"/>
    <property type="match status" value="1"/>
</dbReference>
<feature type="transmembrane region" description="Helical" evidence="13">
    <location>
        <begin position="542"/>
        <end position="562"/>
    </location>
</feature>
<evidence type="ECO:0000259" key="14">
    <source>
        <dbReference type="PROSITE" id="PS50893"/>
    </source>
</evidence>
<evidence type="ECO:0000313" key="16">
    <source>
        <dbReference type="EMBL" id="KAK9886058.1"/>
    </source>
</evidence>
<dbReference type="InterPro" id="IPR011527">
    <property type="entry name" value="ABC1_TM_dom"/>
</dbReference>
<dbReference type="CDD" id="cd03250">
    <property type="entry name" value="ABCC_MRP_domain1"/>
    <property type="match status" value="1"/>
</dbReference>
<dbReference type="Pfam" id="PF24357">
    <property type="entry name" value="TMD0_ABC"/>
    <property type="match status" value="1"/>
</dbReference>
<evidence type="ECO:0000256" key="1">
    <source>
        <dbReference type="ARBA" id="ARBA00004128"/>
    </source>
</evidence>
<dbReference type="InterPro" id="IPR056227">
    <property type="entry name" value="TMD0_ABC"/>
</dbReference>
<dbReference type="CDD" id="cd18595">
    <property type="entry name" value="ABC_6TM_MRP1_2_3_6_D1_like"/>
    <property type="match status" value="1"/>
</dbReference>
<feature type="transmembrane region" description="Helical" evidence="13">
    <location>
        <begin position="574"/>
        <end position="598"/>
    </location>
</feature>
<dbReference type="InterPro" id="IPR003439">
    <property type="entry name" value="ABC_transporter-like_ATP-bd"/>
</dbReference>
<evidence type="ECO:0000256" key="6">
    <source>
        <dbReference type="ARBA" id="ARBA00022741"/>
    </source>
</evidence>
<feature type="domain" description="ABC transmembrane type-1" evidence="15">
    <location>
        <begin position="318"/>
        <end position="599"/>
    </location>
</feature>
<keyword evidence="17" id="KW-1185">Reference proteome</keyword>
<dbReference type="PROSITE" id="PS50893">
    <property type="entry name" value="ABC_TRANSPORTER_2"/>
    <property type="match status" value="1"/>
</dbReference>
<dbReference type="GO" id="GO:0005524">
    <property type="term" value="F:ATP binding"/>
    <property type="evidence" value="ECO:0007669"/>
    <property type="project" value="UniProtKB-KW"/>
</dbReference>
<dbReference type="SUPFAM" id="SSF90123">
    <property type="entry name" value="ABC transporter transmembrane region"/>
    <property type="match status" value="2"/>
</dbReference>
<dbReference type="AlphaFoldDB" id="A0AAW1UTA5"/>
<comment type="catalytic activity">
    <reaction evidence="11">
        <text>leukotriene C4(in) + ATP + H2O = leukotriene C4(out) + ADP + phosphate + H(+)</text>
        <dbReference type="Rhea" id="RHEA:38963"/>
        <dbReference type="ChEBI" id="CHEBI:15377"/>
        <dbReference type="ChEBI" id="CHEBI:15378"/>
        <dbReference type="ChEBI" id="CHEBI:30616"/>
        <dbReference type="ChEBI" id="CHEBI:43474"/>
        <dbReference type="ChEBI" id="CHEBI:57973"/>
        <dbReference type="ChEBI" id="CHEBI:456216"/>
    </reaction>
    <physiologicalReaction direction="left-to-right" evidence="11">
        <dbReference type="Rhea" id="RHEA:38964"/>
    </physiologicalReaction>
</comment>
<keyword evidence="8 13" id="KW-1133">Transmembrane helix</keyword>
<evidence type="ECO:0000256" key="2">
    <source>
        <dbReference type="ARBA" id="ARBA00009726"/>
    </source>
</evidence>
<evidence type="ECO:0000256" key="9">
    <source>
        <dbReference type="ARBA" id="ARBA00023136"/>
    </source>
</evidence>
<feature type="transmembrane region" description="Helical" evidence="13">
    <location>
        <begin position="1011"/>
        <end position="1036"/>
    </location>
</feature>
<feature type="transmembrane region" description="Helical" evidence="13">
    <location>
        <begin position="313"/>
        <end position="334"/>
    </location>
</feature>
<feature type="domain" description="ABC transporter" evidence="14">
    <location>
        <begin position="631"/>
        <end position="854"/>
    </location>
</feature>
<dbReference type="Pfam" id="PF00664">
    <property type="entry name" value="ABC_membrane"/>
    <property type="match status" value="2"/>
</dbReference>
<proteinExistence type="inferred from homology"/>
<dbReference type="InterPro" id="IPR036640">
    <property type="entry name" value="ABC1_TM_sf"/>
</dbReference>
<feature type="transmembrane region" description="Helical" evidence="13">
    <location>
        <begin position="106"/>
        <end position="126"/>
    </location>
</feature>
<dbReference type="FunFam" id="3.40.50.300:FF:000812">
    <property type="entry name" value="multidrug resistance-associated protein 1 isoform X15"/>
    <property type="match status" value="1"/>
</dbReference>
<dbReference type="PROSITE" id="PS00211">
    <property type="entry name" value="ABC_TRANSPORTER_1"/>
    <property type="match status" value="1"/>
</dbReference>
<dbReference type="PANTHER" id="PTHR24223">
    <property type="entry name" value="ATP-BINDING CASSETTE SUB-FAMILY C"/>
    <property type="match status" value="1"/>
</dbReference>
<keyword evidence="4 13" id="KW-0812">Transmembrane</keyword>
<organism evidence="16 17">
    <name type="scientific">Henosepilachna vigintioctopunctata</name>
    <dbReference type="NCBI Taxonomy" id="420089"/>
    <lineage>
        <taxon>Eukaryota</taxon>
        <taxon>Metazoa</taxon>
        <taxon>Ecdysozoa</taxon>
        <taxon>Arthropoda</taxon>
        <taxon>Hexapoda</taxon>
        <taxon>Insecta</taxon>
        <taxon>Pterygota</taxon>
        <taxon>Neoptera</taxon>
        <taxon>Endopterygota</taxon>
        <taxon>Coleoptera</taxon>
        <taxon>Polyphaga</taxon>
        <taxon>Cucujiformia</taxon>
        <taxon>Coccinelloidea</taxon>
        <taxon>Coccinellidae</taxon>
        <taxon>Epilachninae</taxon>
        <taxon>Epilachnini</taxon>
        <taxon>Henosepilachna</taxon>
    </lineage>
</organism>
<feature type="transmembrane region" description="Helical" evidence="13">
    <location>
        <begin position="456"/>
        <end position="478"/>
    </location>
</feature>
<reference evidence="16 17" key="1">
    <citation type="submission" date="2023-03" db="EMBL/GenBank/DDBJ databases">
        <title>Genome insight into feeding habits of ladybird beetles.</title>
        <authorList>
            <person name="Li H.-S."/>
            <person name="Huang Y.-H."/>
            <person name="Pang H."/>
        </authorList>
    </citation>
    <scope>NUCLEOTIDE SEQUENCE [LARGE SCALE GENOMIC DNA]</scope>
    <source>
        <strain evidence="16">SYSU_2023b</strain>
        <tissue evidence="16">Whole body</tissue>
    </source>
</reference>
<dbReference type="Pfam" id="PF00005">
    <property type="entry name" value="ABC_tran"/>
    <property type="match status" value="1"/>
</dbReference>
<dbReference type="GO" id="GO:0015431">
    <property type="term" value="F:ABC-type glutathione S-conjugate transporter activity"/>
    <property type="evidence" value="ECO:0007669"/>
    <property type="project" value="UniProtKB-EC"/>
</dbReference>
<evidence type="ECO:0000256" key="3">
    <source>
        <dbReference type="ARBA" id="ARBA00022448"/>
    </source>
</evidence>
<dbReference type="Proteomes" id="UP001431783">
    <property type="component" value="Unassembled WGS sequence"/>
</dbReference>
<evidence type="ECO:0000313" key="17">
    <source>
        <dbReference type="Proteomes" id="UP001431783"/>
    </source>
</evidence>
<feature type="transmembrane region" description="Helical" evidence="13">
    <location>
        <begin position="138"/>
        <end position="154"/>
    </location>
</feature>
<dbReference type="EMBL" id="JARQZJ010000098">
    <property type="protein sequence ID" value="KAK9886058.1"/>
    <property type="molecule type" value="Genomic_DNA"/>
</dbReference>
<feature type="transmembrane region" description="Helical" evidence="13">
    <location>
        <begin position="961"/>
        <end position="980"/>
    </location>
</feature>
<dbReference type="SMART" id="SM00382">
    <property type="entry name" value="AAA"/>
    <property type="match status" value="1"/>
</dbReference>
<dbReference type="GO" id="GO:0005774">
    <property type="term" value="C:vacuolar membrane"/>
    <property type="evidence" value="ECO:0007669"/>
    <property type="project" value="UniProtKB-SubCell"/>
</dbReference>
<dbReference type="SUPFAM" id="SSF52540">
    <property type="entry name" value="P-loop containing nucleoside triphosphate hydrolases"/>
    <property type="match status" value="1"/>
</dbReference>
<dbReference type="InterPro" id="IPR017871">
    <property type="entry name" value="ABC_transporter-like_CS"/>
</dbReference>
<accession>A0AAW1UTA5</accession>
<evidence type="ECO:0000256" key="7">
    <source>
        <dbReference type="ARBA" id="ARBA00022840"/>
    </source>
</evidence>
<feature type="region of interest" description="Disordered" evidence="12">
    <location>
        <begin position="891"/>
        <end position="919"/>
    </location>
</feature>
<dbReference type="Gene3D" id="1.20.1560.10">
    <property type="entry name" value="ABC transporter type 1, transmembrane domain"/>
    <property type="match status" value="2"/>
</dbReference>
<sequence>MTWNISDSTSMDRFCGSKFWDTSLSWNTLDPDLTSCFERTVLVWIPCAFLWIFSSLRVYYLVNSKCENIPWNRLNLSKLIITLFLCVLSVAELLEHVCSSRELYNVDIYTPLIRLLSFALSALFLIYNRKNGLRASGLQFLFFLLLVLCGAFQLRSQIRAANRDDIHLVSYFEYVVYFIYYAAVLLLFILNCFADQPPRLEKYGKSKKPCPEEQSGFLSRLVFSWFDKLAWLGYHHPLVVEDLWDLKRENSGAEVISLFDKHWQTTLRKCYGSSAICQNNTHGSFKSDEAKVSISSDGQKKQASILPAMVKSFGGTFLLGASLKFIQDILAFVSPQVLKLLINFAKNNETQWKGFFYTVILFVTAVIQTLVLSHYFLRIFLVGMRIRTALVGTIYRKALRISTSARKESTAGEIVNLMAVDAQKFVDLVVYLNMIWSSPLQIGLSLYFLWQILGPAVLSGLFVMIILIPINGLIANRVKTLQMKQMRNKDERVKLMNEILNGMKVLKLYAWEPSFERQILKIRTKEVSVLKQAAYMNAGTSFIWNCAPVLVSLVSFGTYVMMDEKNVLDASTAFVSISLFNLLQFPLSMLPMMLSNIIQSYVSMKRINKFLNLEELNPNNVTHDPNEESCLVIENGTFSWGEEDNTLKNINVRVDESTLTAVVGSVGAGKSSLISAFLGEMEKRSGRVNTLGSVAYVSQQAWIQNSTLRDNILFGKSFDKKLYEKVIEACALKSDLDILPAGDNTEIGEKGINLSGGQKQRVSLARAVYSDADVYFLDDPLSAVDSHVGKHIFEQVIGPKGILKGKTKLLVTHALTYLPQVDQILVMKEGEISEMGTYRQLLNKKGCFAEFLLNYLNIAVEDESSDLDELTNQFGEAMTSCQDLTKKIQRRRSRVSESDSFSERANGSLPSNDSGDIRRRCSSSASTVKAVPLKTGEKLIEAEKSETGSVSLKVYMDYVKAFGMSLTFATIILNVIFQSFSVGSNFWLAKWSGDPDLILPNKTTNVEKRNIYLGVFGALGICQVITSFFALVTLFIGTLTAAKLLHDLLLSNVMRAPTTTFFDVTPIGRILNRFSRDIDVLDNVLPNNIKDWINCSFGVR</sequence>
<keyword evidence="3" id="KW-0813">Transport</keyword>
<feature type="compositionally biased region" description="Polar residues" evidence="12">
    <location>
        <begin position="903"/>
        <end position="914"/>
    </location>
</feature>
<feature type="transmembrane region" description="Helical" evidence="13">
    <location>
        <begin position="354"/>
        <end position="377"/>
    </location>
</feature>
<dbReference type="EC" id="7.6.2.3" evidence="10"/>
<evidence type="ECO:0000256" key="12">
    <source>
        <dbReference type="SAM" id="MobiDB-lite"/>
    </source>
</evidence>
<keyword evidence="7" id="KW-0067">ATP-binding</keyword>
<gene>
    <name evidence="16" type="ORF">WA026_014841</name>
</gene>
<dbReference type="InterPro" id="IPR050173">
    <property type="entry name" value="ABC_transporter_C-like"/>
</dbReference>
<feature type="transmembrane region" description="Helical" evidence="13">
    <location>
        <begin position="41"/>
        <end position="62"/>
    </location>
</feature>
<comment type="similarity">
    <text evidence="2">Belongs to the ABC transporter superfamily. ABCC family. Conjugate transporter (TC 3.A.1.208) subfamily.</text>
</comment>
<evidence type="ECO:0000256" key="10">
    <source>
        <dbReference type="ARBA" id="ARBA00024220"/>
    </source>
</evidence>
<evidence type="ECO:0000256" key="13">
    <source>
        <dbReference type="SAM" id="Phobius"/>
    </source>
</evidence>
<feature type="transmembrane region" description="Helical" evidence="13">
    <location>
        <begin position="74"/>
        <end position="94"/>
    </location>
</feature>
<feature type="transmembrane region" description="Helical" evidence="13">
    <location>
        <begin position="174"/>
        <end position="194"/>
    </location>
</feature>
<dbReference type="PROSITE" id="PS50929">
    <property type="entry name" value="ABC_TM1F"/>
    <property type="match status" value="2"/>
</dbReference>